<name>A0A7J9NV35_METMI</name>
<dbReference type="Proteomes" id="UP000564425">
    <property type="component" value="Unassembled WGS sequence"/>
</dbReference>
<dbReference type="EMBL" id="JACDUH010000002">
    <property type="protein sequence ID" value="MBA2851542.1"/>
    <property type="molecule type" value="Genomic_DNA"/>
</dbReference>
<accession>A0A7J9NV35</accession>
<sequence length="69" mass="8102">MEDYYEGDLLESNGVKMLILKKWKNRDFIALTDNNSNPERYSSVDIRNYTKISKVPIEPLNLLKKALRV</sequence>
<evidence type="ECO:0000313" key="2">
    <source>
        <dbReference type="Proteomes" id="UP000564425"/>
    </source>
</evidence>
<comment type="caution">
    <text evidence="1">The sequence shown here is derived from an EMBL/GenBank/DDBJ whole genome shotgun (WGS) entry which is preliminary data.</text>
</comment>
<reference evidence="1 2" key="1">
    <citation type="submission" date="2020-07" db="EMBL/GenBank/DDBJ databases">
        <title>Genomic Encyclopedia of Type Strains, Phase IV (KMG-V): Genome sequencing to study the core and pangenomes of soil and plant-associated prokaryotes.</title>
        <authorList>
            <person name="Whitman W."/>
        </authorList>
    </citation>
    <scope>NUCLEOTIDE SEQUENCE [LARGE SCALE GENOMIC DNA]</scope>
    <source>
        <strain evidence="1 2">A1</strain>
    </source>
</reference>
<protein>
    <submittedName>
        <fullName evidence="1">Uncharacterized protein</fullName>
    </submittedName>
</protein>
<dbReference type="AlphaFoldDB" id="A0A7J9NV35"/>
<organism evidence="1 2">
    <name type="scientific">Methanococcus maripaludis</name>
    <name type="common">Methanococcus deltae</name>
    <dbReference type="NCBI Taxonomy" id="39152"/>
    <lineage>
        <taxon>Archaea</taxon>
        <taxon>Methanobacteriati</taxon>
        <taxon>Methanobacteriota</taxon>
        <taxon>Methanomada group</taxon>
        <taxon>Methanococci</taxon>
        <taxon>Methanococcales</taxon>
        <taxon>Methanococcaceae</taxon>
        <taxon>Methanococcus</taxon>
    </lineage>
</organism>
<evidence type="ECO:0000313" key="1">
    <source>
        <dbReference type="EMBL" id="MBA2851542.1"/>
    </source>
</evidence>
<dbReference type="RefSeq" id="WP_181501332.1">
    <property type="nucleotide sequence ID" value="NZ_JACDUH010000002.1"/>
</dbReference>
<gene>
    <name evidence="1" type="ORF">HNP86_001695</name>
</gene>
<proteinExistence type="predicted"/>